<comment type="cofactor">
    <cofactor evidence="3">
        <name>heme b</name>
        <dbReference type="ChEBI" id="CHEBI:60344"/>
    </cofactor>
    <text evidence="3">Binds 1 heme b (iron(II)-protoporphyrin IX) group per molecule.</text>
</comment>
<gene>
    <name evidence="4" type="primary">cybC</name>
    <name evidence="4" type="ORF">KPC_0971</name>
</gene>
<keyword evidence="2" id="KW-0732">Signal</keyword>
<dbReference type="GO" id="GO:0009055">
    <property type="term" value="F:electron transfer activity"/>
    <property type="evidence" value="ECO:0007669"/>
    <property type="project" value="InterPro"/>
</dbReference>
<dbReference type="InterPro" id="IPR009155">
    <property type="entry name" value="Cyt_b562"/>
</dbReference>
<dbReference type="OrthoDB" id="6693379at2"/>
<protein>
    <submittedName>
        <fullName evidence="4">Soluble cytochrome b562</fullName>
    </submittedName>
</protein>
<dbReference type="PIRSF" id="PIRSF000029">
    <property type="entry name" value="Cytochrome_b562"/>
    <property type="match status" value="1"/>
</dbReference>
<evidence type="ECO:0000256" key="1">
    <source>
        <dbReference type="ARBA" id="ARBA00005523"/>
    </source>
</evidence>
<dbReference type="GO" id="GO:0020037">
    <property type="term" value="F:heme binding"/>
    <property type="evidence" value="ECO:0007669"/>
    <property type="project" value="InterPro"/>
</dbReference>
<dbReference type="GO" id="GO:0022900">
    <property type="term" value="P:electron transport chain"/>
    <property type="evidence" value="ECO:0007669"/>
    <property type="project" value="InterPro"/>
</dbReference>
<keyword evidence="5" id="KW-1185">Reference proteome</keyword>
<evidence type="ECO:0000313" key="5">
    <source>
        <dbReference type="Proteomes" id="UP000245974"/>
    </source>
</evidence>
<accession>A0A2U3MWR0</accession>
<dbReference type="GO" id="GO:0042597">
    <property type="term" value="C:periplasmic space"/>
    <property type="evidence" value="ECO:0007669"/>
    <property type="project" value="InterPro"/>
</dbReference>
<feature type="binding site" description="axial binding residue" evidence="3">
    <location>
        <position position="30"/>
    </location>
    <ligand>
        <name>heme b</name>
        <dbReference type="ChEBI" id="CHEBI:60344"/>
    </ligand>
    <ligandPart>
        <name>Fe</name>
        <dbReference type="ChEBI" id="CHEBI:18248"/>
    </ligandPart>
</feature>
<dbReference type="GO" id="GO:0005506">
    <property type="term" value="F:iron ion binding"/>
    <property type="evidence" value="ECO:0007669"/>
    <property type="project" value="InterPro"/>
</dbReference>
<name>A0A2U3MWR0_9GAMM</name>
<organism evidence="4 5">
    <name type="scientific">Acinetobacter stercoris</name>
    <dbReference type="NCBI Taxonomy" id="2126983"/>
    <lineage>
        <taxon>Bacteria</taxon>
        <taxon>Pseudomonadati</taxon>
        <taxon>Pseudomonadota</taxon>
        <taxon>Gammaproteobacteria</taxon>
        <taxon>Moraxellales</taxon>
        <taxon>Moraxellaceae</taxon>
        <taxon>Acinetobacter</taxon>
    </lineage>
</organism>
<sequence>MIQKSLLSIIGLGMLGLSHFTIAAPLEQNMVNIATSYKAFNDARTAVDANKALDQIRLAALDSKKSTPMKLIGKSDNSPEVKGYKSGLEQLVVQVDKTKTLVDAGKLDQAKLEGKKLLLIRDQNHKLYK</sequence>
<reference evidence="5" key="1">
    <citation type="submission" date="2018-03" db="EMBL/GenBank/DDBJ databases">
        <authorList>
            <person name="Blom J."/>
        </authorList>
    </citation>
    <scope>NUCLEOTIDE SEQUENCE [LARGE SCALE GENOMIC DNA]</scope>
    <source>
        <strain evidence="5">KPC-SM-21</strain>
    </source>
</reference>
<evidence type="ECO:0000256" key="3">
    <source>
        <dbReference type="PIRSR" id="PIRSR000029-1"/>
    </source>
</evidence>
<feature type="binding site" description="axial binding residue" evidence="3">
    <location>
        <position position="125"/>
    </location>
    <ligand>
        <name>heme b</name>
        <dbReference type="ChEBI" id="CHEBI:60344"/>
    </ligand>
    <ligandPart>
        <name>Fe</name>
        <dbReference type="ChEBI" id="CHEBI:18248"/>
    </ligandPart>
</feature>
<dbReference type="Proteomes" id="UP000245974">
    <property type="component" value="Unassembled WGS sequence"/>
</dbReference>
<dbReference type="Gene3D" id="1.20.120.10">
    <property type="entry name" value="Cytochrome c/b562"/>
    <property type="match status" value="1"/>
</dbReference>
<evidence type="ECO:0000313" key="4">
    <source>
        <dbReference type="EMBL" id="SPL69793.1"/>
    </source>
</evidence>
<proteinExistence type="inferred from homology"/>
<keyword evidence="3" id="KW-0479">Metal-binding</keyword>
<dbReference type="SUPFAM" id="SSF47175">
    <property type="entry name" value="Cytochromes"/>
    <property type="match status" value="1"/>
</dbReference>
<dbReference type="EMBL" id="OOGT01000029">
    <property type="protein sequence ID" value="SPL69793.1"/>
    <property type="molecule type" value="Genomic_DNA"/>
</dbReference>
<dbReference type="InterPro" id="IPR010980">
    <property type="entry name" value="Cyt_c/b562"/>
</dbReference>
<dbReference type="AlphaFoldDB" id="A0A2U3MWR0"/>
<comment type="similarity">
    <text evidence="1">Belongs to the cytochrome b562 family.</text>
</comment>
<dbReference type="RefSeq" id="WP_121973308.1">
    <property type="nucleotide sequence ID" value="NZ_OOGT01000029.1"/>
</dbReference>
<evidence type="ECO:0000256" key="2">
    <source>
        <dbReference type="ARBA" id="ARBA00022729"/>
    </source>
</evidence>
<dbReference type="InParanoid" id="A0A2U3MWR0"/>
<keyword evidence="3" id="KW-0349">Heme</keyword>
<keyword evidence="3" id="KW-0408">Iron</keyword>
<dbReference type="Pfam" id="PF07361">
    <property type="entry name" value="Cytochrom_B562"/>
    <property type="match status" value="1"/>
</dbReference>
<dbReference type="NCBIfam" id="NF011632">
    <property type="entry name" value="PRK15058.1"/>
    <property type="match status" value="1"/>
</dbReference>